<dbReference type="EMBL" id="LSBH01000003">
    <property type="protein sequence ID" value="OAQ81525.1"/>
    <property type="molecule type" value="Genomic_DNA"/>
</dbReference>
<sequence>MSVGRFVHPSIHPSTSGAKLPSCPAAVPTAAQSHGLCSSALGEIQYSAQCPPICFQISLPVECVALYRTCPRPSPQDCLSSSSELRLVPEPSWQSVGPEPALCLATKAATAAGRARKRREVGDKRV</sequence>
<evidence type="ECO:0000313" key="2">
    <source>
        <dbReference type="Proteomes" id="UP000078240"/>
    </source>
</evidence>
<dbReference type="AlphaFoldDB" id="A0A179GU81"/>
<dbReference type="Proteomes" id="UP000078240">
    <property type="component" value="Unassembled WGS sequence"/>
</dbReference>
<evidence type="ECO:0000313" key="1">
    <source>
        <dbReference type="EMBL" id="OAQ81525.1"/>
    </source>
</evidence>
<comment type="caution">
    <text evidence="1">The sequence shown here is derived from an EMBL/GenBank/DDBJ whole genome shotgun (WGS) entry which is preliminary data.</text>
</comment>
<name>A0A179GU81_PURLI</name>
<gene>
    <name evidence="1" type="ORF">VFPBJ_04109</name>
</gene>
<proteinExistence type="predicted"/>
<accession>A0A179GU81</accession>
<reference evidence="1 2" key="1">
    <citation type="submission" date="2016-01" db="EMBL/GenBank/DDBJ databases">
        <title>Biosynthesis of antibiotic leucinostatins and their inhibition on Phytophthora in bio-control Purpureocillium lilacinum.</title>
        <authorList>
            <person name="Wang G."/>
            <person name="Liu Z."/>
            <person name="Lin R."/>
            <person name="Li E."/>
            <person name="Mao Z."/>
            <person name="Ling J."/>
            <person name="Yin W."/>
            <person name="Xie B."/>
        </authorList>
    </citation>
    <scope>NUCLEOTIDE SEQUENCE [LARGE SCALE GENOMIC DNA]</scope>
    <source>
        <strain evidence="1">PLBJ-1</strain>
    </source>
</reference>
<organism evidence="1 2">
    <name type="scientific">Purpureocillium lilacinum</name>
    <name type="common">Paecilomyces lilacinus</name>
    <dbReference type="NCBI Taxonomy" id="33203"/>
    <lineage>
        <taxon>Eukaryota</taxon>
        <taxon>Fungi</taxon>
        <taxon>Dikarya</taxon>
        <taxon>Ascomycota</taxon>
        <taxon>Pezizomycotina</taxon>
        <taxon>Sordariomycetes</taxon>
        <taxon>Hypocreomycetidae</taxon>
        <taxon>Hypocreales</taxon>
        <taxon>Ophiocordycipitaceae</taxon>
        <taxon>Purpureocillium</taxon>
    </lineage>
</organism>
<protein>
    <submittedName>
        <fullName evidence="1">Uncharacterized protein</fullName>
    </submittedName>
</protein>